<dbReference type="RefSeq" id="WP_096440838.1">
    <property type="nucleotide sequence ID" value="NZ_AP018164.1"/>
</dbReference>
<evidence type="ECO:0000313" key="2">
    <source>
        <dbReference type="EMBL" id="BAX93191.1"/>
    </source>
</evidence>
<dbReference type="KEGG" id="mshg:MSG_03051"/>
<dbReference type="PANTHER" id="PTHR46865:SF2">
    <property type="entry name" value="MONOOXYGENASE"/>
    <property type="match status" value="1"/>
</dbReference>
<dbReference type="PANTHER" id="PTHR46865">
    <property type="entry name" value="OXIDOREDUCTASE-RELATED"/>
    <property type="match status" value="1"/>
</dbReference>
<dbReference type="GO" id="GO:0071949">
    <property type="term" value="F:FAD binding"/>
    <property type="evidence" value="ECO:0007669"/>
    <property type="project" value="InterPro"/>
</dbReference>
<reference evidence="3" key="1">
    <citation type="submission" date="2017-06" db="EMBL/GenBank/DDBJ databases">
        <title>Complete Genome Sequence of Mycobacterium shigaense.</title>
        <authorList>
            <person name="Fukano H."/>
            <person name="Yoshida M."/>
            <person name="Kazumi Y."/>
            <person name="Ogura Y."/>
            <person name="Mitarai S."/>
            <person name="Hayashi T."/>
            <person name="Hoshino Y."/>
        </authorList>
    </citation>
    <scope>NUCLEOTIDE SEQUENCE [LARGE SCALE GENOMIC DNA]</scope>
    <source>
        <strain evidence="3">UN-152</strain>
    </source>
</reference>
<evidence type="ECO:0000256" key="1">
    <source>
        <dbReference type="SAM" id="MobiDB-lite"/>
    </source>
</evidence>
<protein>
    <submittedName>
        <fullName evidence="2">Oxidoreductase</fullName>
    </submittedName>
</protein>
<dbReference type="InterPro" id="IPR002938">
    <property type="entry name" value="FAD-bd"/>
</dbReference>
<dbReference type="Gene3D" id="3.50.50.60">
    <property type="entry name" value="FAD/NAD(P)-binding domain"/>
    <property type="match status" value="1"/>
</dbReference>
<gene>
    <name evidence="2" type="ORF">MSG_03051</name>
</gene>
<feature type="compositionally biased region" description="Polar residues" evidence="1">
    <location>
        <begin position="369"/>
        <end position="380"/>
    </location>
</feature>
<dbReference type="AlphaFoldDB" id="A0A1Z4EJR0"/>
<proteinExistence type="predicted"/>
<dbReference type="Gene3D" id="3.30.9.10">
    <property type="entry name" value="D-Amino Acid Oxidase, subunit A, domain 2"/>
    <property type="match status" value="1"/>
</dbReference>
<organism evidence="2 3">
    <name type="scientific">Mycobacterium shigaense</name>
    <dbReference type="NCBI Taxonomy" id="722731"/>
    <lineage>
        <taxon>Bacteria</taxon>
        <taxon>Bacillati</taxon>
        <taxon>Actinomycetota</taxon>
        <taxon>Actinomycetes</taxon>
        <taxon>Mycobacteriales</taxon>
        <taxon>Mycobacteriaceae</taxon>
        <taxon>Mycobacterium</taxon>
        <taxon>Mycobacterium simiae complex</taxon>
    </lineage>
</organism>
<dbReference type="InterPro" id="IPR051704">
    <property type="entry name" value="FAD_aromatic-hydroxylase"/>
</dbReference>
<dbReference type="SUPFAM" id="SSF51905">
    <property type="entry name" value="FAD/NAD(P)-binding domain"/>
    <property type="match status" value="1"/>
</dbReference>
<dbReference type="Proteomes" id="UP000217736">
    <property type="component" value="Chromosome"/>
</dbReference>
<keyword evidence="3" id="KW-1185">Reference proteome</keyword>
<accession>A0A1Z4EJR0</accession>
<dbReference type="InterPro" id="IPR036188">
    <property type="entry name" value="FAD/NAD-bd_sf"/>
</dbReference>
<dbReference type="PRINTS" id="PR00420">
    <property type="entry name" value="RNGMNOXGNASE"/>
</dbReference>
<sequence length="380" mass="41312">MRILVSGAGVAGLSAAINLGADGHDVTLVERADHLRVNGSPIDIRGDSIAVADKMGVLTEILDHRIDMTERVQFVDANGAVVAEIPEDLGDSPDDIEIPREDLTNILHRRLGPSAKLRFCESITEIGDDGRGVDVRFSSGAAERYDLVVGADGMHSAVRRLTFGPEQQFLHHLGFYIALANLPDYTPSGRNNPMYNFPGHLAGIATYRDKALAVLIFRSPWIDYDYHDPAAQQRILSDAFAGHSEWRVPELVAAAVTDPELYFDSVSQIHMPRWHRGHVVLVGDAAHCASPLSGRGTALALTGAWFLAKALRDRPGGPRRAFEQYEHDQRPHVLRSQATAAPGGDRLVPATQEQIDARNRGLRPAGHTRTASSKPSSSGN</sequence>
<dbReference type="OrthoDB" id="3356051at2"/>
<name>A0A1Z4EJR0_9MYCO</name>
<dbReference type="Pfam" id="PF01494">
    <property type="entry name" value="FAD_binding_3"/>
    <property type="match status" value="1"/>
</dbReference>
<evidence type="ECO:0000313" key="3">
    <source>
        <dbReference type="Proteomes" id="UP000217736"/>
    </source>
</evidence>
<dbReference type="EMBL" id="AP018164">
    <property type="protein sequence ID" value="BAX93191.1"/>
    <property type="molecule type" value="Genomic_DNA"/>
</dbReference>
<feature type="region of interest" description="Disordered" evidence="1">
    <location>
        <begin position="328"/>
        <end position="380"/>
    </location>
</feature>